<dbReference type="HAMAP" id="MF_00065">
    <property type="entry name" value="Adenylyl_sulf_kinase"/>
    <property type="match status" value="1"/>
</dbReference>
<keyword evidence="8 12" id="KW-0067">ATP-binding</keyword>
<dbReference type="NCBIfam" id="TIGR02034">
    <property type="entry name" value="CysN"/>
    <property type="match status" value="1"/>
</dbReference>
<comment type="similarity">
    <text evidence="4">In the N-terminal section; belongs to the TRAFAC class translation factor GTPase superfamily. Classic translation factor GTPase family. CysN/NodQ subfamily.</text>
</comment>
<dbReference type="PANTHER" id="PTHR23115">
    <property type="entry name" value="TRANSLATION FACTOR"/>
    <property type="match status" value="1"/>
</dbReference>
<comment type="function">
    <text evidence="12">Catalyzes the synthesis of activated sulfate.</text>
</comment>
<dbReference type="Gene3D" id="3.40.50.300">
    <property type="entry name" value="P-loop containing nucleotide triphosphate hydrolases"/>
    <property type="match status" value="2"/>
</dbReference>
<evidence type="ECO:0000313" key="14">
    <source>
        <dbReference type="EMBL" id="MCU6762393.1"/>
    </source>
</evidence>
<evidence type="ECO:0000256" key="8">
    <source>
        <dbReference type="ARBA" id="ARBA00022840"/>
    </source>
</evidence>
<evidence type="ECO:0000256" key="5">
    <source>
        <dbReference type="ARBA" id="ARBA00022679"/>
    </source>
</evidence>
<dbReference type="Pfam" id="PF22594">
    <property type="entry name" value="GTP-eEF1A_C"/>
    <property type="match status" value="1"/>
</dbReference>
<gene>
    <name evidence="12 14" type="primary">cysC</name>
    <name evidence="14" type="ORF">OCV88_08615</name>
</gene>
<dbReference type="InterPro" id="IPR009000">
    <property type="entry name" value="Transl_B-barrel_sf"/>
</dbReference>
<dbReference type="CDD" id="cd04166">
    <property type="entry name" value="CysN_ATPS"/>
    <property type="match status" value="1"/>
</dbReference>
<dbReference type="RefSeq" id="WP_158425102.1">
    <property type="nucleotide sequence ID" value="NZ_JAOQJQ010000003.1"/>
</dbReference>
<dbReference type="GO" id="GO:0004020">
    <property type="term" value="F:adenylylsulfate kinase activity"/>
    <property type="evidence" value="ECO:0007669"/>
    <property type="project" value="UniProtKB-EC"/>
</dbReference>
<keyword evidence="12" id="KW-0597">Phosphoprotein</keyword>
<dbReference type="EMBL" id="JAOQJQ010000003">
    <property type="protein sequence ID" value="MCU6762393.1"/>
    <property type="molecule type" value="Genomic_DNA"/>
</dbReference>
<dbReference type="Pfam" id="PF01583">
    <property type="entry name" value="APS_kinase"/>
    <property type="match status" value="1"/>
</dbReference>
<comment type="similarity">
    <text evidence="12">Belongs to the APS kinase family.</text>
</comment>
<comment type="similarity">
    <text evidence="3">In the C-terminal section; belongs to the APS kinase family.</text>
</comment>
<feature type="active site" description="Phosphoserine intermediate" evidence="12">
    <location>
        <position position="527"/>
    </location>
</feature>
<keyword evidence="7 12" id="KW-0547">Nucleotide-binding</keyword>
<keyword evidence="6" id="KW-0548">Nucleotidyltransferase</keyword>
<dbReference type="InterPro" id="IPR041757">
    <property type="entry name" value="CysN_GTP-bd"/>
</dbReference>
<dbReference type="Gene3D" id="2.40.30.10">
    <property type="entry name" value="Translation factors"/>
    <property type="match status" value="2"/>
</dbReference>
<dbReference type="NCBIfam" id="NF003013">
    <property type="entry name" value="PRK03846.1"/>
    <property type="match status" value="1"/>
</dbReference>
<keyword evidence="10" id="KW-0511">Multifunctional enzyme</keyword>
<dbReference type="EC" id="2.7.1.25" evidence="12"/>
<comment type="pathway">
    <text evidence="12">Sulfur metabolism; hydrogen sulfide biosynthesis; sulfite from sulfate: step 2/3.</text>
</comment>
<dbReference type="InterPro" id="IPR059117">
    <property type="entry name" value="APS_kinase_dom"/>
</dbReference>
<dbReference type="InterPro" id="IPR050100">
    <property type="entry name" value="TRAFAC_GTPase_members"/>
</dbReference>
<dbReference type="SUPFAM" id="SSF52540">
    <property type="entry name" value="P-loop containing nucleoside triphosphate hydrolases"/>
    <property type="match status" value="2"/>
</dbReference>
<evidence type="ECO:0000256" key="7">
    <source>
        <dbReference type="ARBA" id="ARBA00022741"/>
    </source>
</evidence>
<keyword evidence="12 14" id="KW-0418">Kinase</keyword>
<comment type="catalytic activity">
    <reaction evidence="1 12">
        <text>adenosine 5'-phosphosulfate + ATP = 3'-phosphoadenylyl sulfate + ADP + H(+)</text>
        <dbReference type="Rhea" id="RHEA:24152"/>
        <dbReference type="ChEBI" id="CHEBI:15378"/>
        <dbReference type="ChEBI" id="CHEBI:30616"/>
        <dbReference type="ChEBI" id="CHEBI:58243"/>
        <dbReference type="ChEBI" id="CHEBI:58339"/>
        <dbReference type="ChEBI" id="CHEBI:456216"/>
        <dbReference type="EC" id="2.7.1.25"/>
    </reaction>
</comment>
<evidence type="ECO:0000256" key="1">
    <source>
        <dbReference type="ARBA" id="ARBA00001823"/>
    </source>
</evidence>
<evidence type="ECO:0000256" key="10">
    <source>
        <dbReference type="ARBA" id="ARBA00023268"/>
    </source>
</evidence>
<dbReference type="InterPro" id="IPR027417">
    <property type="entry name" value="P-loop_NTPase"/>
</dbReference>
<name>A0ABT2TJL0_9FIRM</name>
<dbReference type="SUPFAM" id="SSF50465">
    <property type="entry name" value="EF-Tu/eEF-1alpha/eIF2-gamma C-terminal domain"/>
    <property type="match status" value="1"/>
</dbReference>
<accession>A0ABT2TJL0</accession>
<dbReference type="InterPro" id="IPR031157">
    <property type="entry name" value="G_TR_CS"/>
</dbReference>
<dbReference type="CDD" id="cd02027">
    <property type="entry name" value="APSK"/>
    <property type="match status" value="1"/>
</dbReference>
<proteinExistence type="inferred from homology"/>
<dbReference type="SUPFAM" id="SSF50447">
    <property type="entry name" value="Translation proteins"/>
    <property type="match status" value="1"/>
</dbReference>
<feature type="binding site" evidence="12">
    <location>
        <begin position="453"/>
        <end position="460"/>
    </location>
    <ligand>
        <name>ATP</name>
        <dbReference type="ChEBI" id="CHEBI:30616"/>
    </ligand>
</feature>
<dbReference type="NCBIfam" id="TIGR00455">
    <property type="entry name" value="apsK"/>
    <property type="match status" value="1"/>
</dbReference>
<reference evidence="14 15" key="1">
    <citation type="journal article" date="2021" name="ISME Commun">
        <title>Automated analysis of genomic sequences facilitates high-throughput and comprehensive description of bacteria.</title>
        <authorList>
            <person name="Hitch T.C.A."/>
        </authorList>
    </citation>
    <scope>NUCLEOTIDE SEQUENCE [LARGE SCALE GENOMIC DNA]</scope>
    <source>
        <strain evidence="14 15">Sanger_109</strain>
    </source>
</reference>
<organism evidence="14 15">
    <name type="scientific">Brotonthovivens ammoniilytica</name>
    <dbReference type="NCBI Taxonomy" id="2981725"/>
    <lineage>
        <taxon>Bacteria</taxon>
        <taxon>Bacillati</taxon>
        <taxon>Bacillota</taxon>
        <taxon>Clostridia</taxon>
        <taxon>Lachnospirales</taxon>
        <taxon>Lachnospiraceae</taxon>
        <taxon>Brotonthovivens</taxon>
    </lineage>
</organism>
<evidence type="ECO:0000256" key="12">
    <source>
        <dbReference type="HAMAP-Rule" id="MF_00065"/>
    </source>
</evidence>
<evidence type="ECO:0000256" key="11">
    <source>
        <dbReference type="ARBA" id="ARBA00049370"/>
    </source>
</evidence>
<dbReference type="Proteomes" id="UP001652442">
    <property type="component" value="Unassembled WGS sequence"/>
</dbReference>
<dbReference type="InterPro" id="IPR054696">
    <property type="entry name" value="GTP-eEF1A_C"/>
</dbReference>
<evidence type="ECO:0000313" key="15">
    <source>
        <dbReference type="Proteomes" id="UP001652442"/>
    </source>
</evidence>
<dbReference type="PROSITE" id="PS00301">
    <property type="entry name" value="G_TR_1"/>
    <property type="match status" value="1"/>
</dbReference>
<dbReference type="InterPro" id="IPR009001">
    <property type="entry name" value="Transl_elong_EF1A/Init_IF2_C"/>
</dbReference>
<keyword evidence="15" id="KW-1185">Reference proteome</keyword>
<evidence type="ECO:0000256" key="2">
    <source>
        <dbReference type="ARBA" id="ARBA00002357"/>
    </source>
</evidence>
<dbReference type="PRINTS" id="PR00315">
    <property type="entry name" value="ELONGATNFCT"/>
</dbReference>
<dbReference type="InterPro" id="IPR002891">
    <property type="entry name" value="APS"/>
</dbReference>
<protein>
    <recommendedName>
        <fullName evidence="12">Adenylyl-sulfate kinase</fullName>
        <ecNumber evidence="12">2.7.1.25</ecNumber>
    </recommendedName>
    <alternativeName>
        <fullName evidence="12">APS kinase</fullName>
    </alternativeName>
    <alternativeName>
        <fullName evidence="12">ATP adenosine-5'-phosphosulfate 3'-phosphotransferase</fullName>
    </alternativeName>
    <alternativeName>
        <fullName evidence="12">Adenosine-5'-phosphosulfate kinase</fullName>
    </alternativeName>
</protein>
<evidence type="ECO:0000256" key="3">
    <source>
        <dbReference type="ARBA" id="ARBA00005438"/>
    </source>
</evidence>
<comment type="catalytic activity">
    <reaction evidence="11">
        <text>sulfate + ATP + H(+) = adenosine 5'-phosphosulfate + diphosphate</text>
        <dbReference type="Rhea" id="RHEA:18133"/>
        <dbReference type="ChEBI" id="CHEBI:15378"/>
        <dbReference type="ChEBI" id="CHEBI:16189"/>
        <dbReference type="ChEBI" id="CHEBI:30616"/>
        <dbReference type="ChEBI" id="CHEBI:33019"/>
        <dbReference type="ChEBI" id="CHEBI:58243"/>
        <dbReference type="EC" id="2.7.7.4"/>
    </reaction>
</comment>
<dbReference type="InterPro" id="IPR000795">
    <property type="entry name" value="T_Tr_GTP-bd_dom"/>
</dbReference>
<dbReference type="PROSITE" id="PS51722">
    <property type="entry name" value="G_TR_2"/>
    <property type="match status" value="1"/>
</dbReference>
<dbReference type="InterPro" id="IPR011779">
    <property type="entry name" value="SO4_adenylTrfase_lsu"/>
</dbReference>
<comment type="caution">
    <text evidence="14">The sequence shown here is derived from an EMBL/GenBank/DDBJ whole genome shotgun (WGS) entry which is preliminary data.</text>
</comment>
<keyword evidence="5 12" id="KW-0808">Transferase</keyword>
<comment type="function">
    <text evidence="2">APS kinase catalyzes the synthesis of activated sulfate.</text>
</comment>
<evidence type="ECO:0000256" key="4">
    <source>
        <dbReference type="ARBA" id="ARBA00007237"/>
    </source>
</evidence>
<feature type="domain" description="Tr-type G" evidence="13">
    <location>
        <begin position="4"/>
        <end position="215"/>
    </location>
</feature>
<dbReference type="Pfam" id="PF00009">
    <property type="entry name" value="GTP_EFTU"/>
    <property type="match status" value="1"/>
</dbReference>
<keyword evidence="9" id="KW-0342">GTP-binding</keyword>
<evidence type="ECO:0000259" key="13">
    <source>
        <dbReference type="PROSITE" id="PS51722"/>
    </source>
</evidence>
<sequence length="617" mass="69197">MQMEELLNIVTVGHVDHGKSTVIGRLLADAGALPDGKLEAIKENCKRNSKPFEYAFLLDALKYEQAQGITIDTARCFFQTDKRNYIIIDAPGHIEFLKNMVTGASRAEAALLVIDASHGVEENTRRHGYFLSMLGIRQVSVLVNKMDIVDYREEVFESIKEEYKKFLKKIDINPQTFIPVSGMEGDNIAISSERMSWYQGPTVLEQMDAFKAVPEPENMPFRMPVQGVYKFTESNDNRRIIAGTVDAGKIKEGASVTFYPSGKKTKVKTLEVFNAPKPKQFTAGQAAGFTMTEEIFVKRGEIACISEEDAPNVGVRLKVNLFWLGKENLKLDKPYYLKCGTAKVEMRLESVERVVNASDLSCLMRQYVEKNEVAECILKLDRPIAFDLAGSIEATSRFVIVDDYEIAGGGIITEALKDLDYDHKNIRWSGDAMTEAERSKMLGNSGLVVWMTGLSGAGKTTTAQEAERRLIAKGIPAYVLDGDKLRHGLNNDLGFSDEDRKENIRRTTEVAKLFKDAGMVTFVTLISPFEEARQKARNSIGDNFMEVYVKADLETCQKRDPKKLYEKARKGEIRSFTGIDSKYEVPKNPDLVLDTQLWNEEECAEALIGAVMAKIKR</sequence>
<evidence type="ECO:0000256" key="6">
    <source>
        <dbReference type="ARBA" id="ARBA00022695"/>
    </source>
</evidence>
<evidence type="ECO:0000256" key="9">
    <source>
        <dbReference type="ARBA" id="ARBA00023134"/>
    </source>
</evidence>